<dbReference type="RefSeq" id="WP_138151505.1">
    <property type="nucleotide sequence ID" value="NZ_CBDDKQ010000002.1"/>
</dbReference>
<dbReference type="Proteomes" id="UP000308901">
    <property type="component" value="Unassembled WGS sequence"/>
</dbReference>
<feature type="domain" description="M23ase beta-sheet core" evidence="4">
    <location>
        <begin position="173"/>
        <end position="269"/>
    </location>
</feature>
<proteinExistence type="predicted"/>
<dbReference type="AlphaFoldDB" id="A0A5R8Y608"/>
<evidence type="ECO:0000259" key="4">
    <source>
        <dbReference type="Pfam" id="PF01551"/>
    </source>
</evidence>
<dbReference type="SUPFAM" id="SSF51261">
    <property type="entry name" value="Duplicated hybrid motif"/>
    <property type="match status" value="1"/>
</dbReference>
<dbReference type="Gene3D" id="2.70.70.10">
    <property type="entry name" value="Glucose Permease (Domain IIA)"/>
    <property type="match status" value="1"/>
</dbReference>
<keyword evidence="3" id="KW-0472">Membrane</keyword>
<dbReference type="GO" id="GO:0004222">
    <property type="term" value="F:metalloendopeptidase activity"/>
    <property type="evidence" value="ECO:0007669"/>
    <property type="project" value="TreeGrafter"/>
</dbReference>
<keyword evidence="2" id="KW-0175">Coiled coil</keyword>
<feature type="coiled-coil region" evidence="2">
    <location>
        <begin position="46"/>
        <end position="91"/>
    </location>
</feature>
<sequence length="309" mass="35873">MKDRLIITISDVKGTRAFNIHQIAKKLIVLIILVTTLIIAGAFWFIKELNEEMDDLKTQKEREIELKEIEIETLNEKEKKLQAQNQFYSMQIKGKVEDIEALSSKLDHIEEMIGLKNVEDKKEEISKETLKSISEKLKLFMLTTIPSGAPLKESTITSRYGYRVHPITKKKTFHKGIDLRAKRKTPVYSTADGVVSFVQSKDRGGFGRVIKIQHNFGFQTVYAHLNKTNVKVGDIIRKNQEIGLSGNSGSSTAPHLHYEIRFGSMVLNPREFIRWDFKTYETIFKKERRIQWESLVRLINEQYRMVQQL</sequence>
<evidence type="ECO:0000256" key="1">
    <source>
        <dbReference type="ARBA" id="ARBA00022729"/>
    </source>
</evidence>
<dbReference type="Pfam" id="PF01551">
    <property type="entry name" value="Peptidase_M23"/>
    <property type="match status" value="1"/>
</dbReference>
<name>A0A5R8Y608_9BACT</name>
<keyword evidence="1" id="KW-0732">Signal</keyword>
<reference evidence="5 6" key="1">
    <citation type="submission" date="2019-05" db="EMBL/GenBank/DDBJ databases">
        <title>Arcobacter sp. nov., isolated from sea sediment.</title>
        <authorList>
            <person name="Kim W."/>
        </authorList>
    </citation>
    <scope>NUCLEOTIDE SEQUENCE [LARGE SCALE GENOMIC DNA]</scope>
    <source>
        <strain evidence="5 6">CAU 1517</strain>
    </source>
</reference>
<dbReference type="EMBL" id="VANU01000001">
    <property type="protein sequence ID" value="TLP41103.1"/>
    <property type="molecule type" value="Genomic_DNA"/>
</dbReference>
<evidence type="ECO:0000313" key="5">
    <source>
        <dbReference type="EMBL" id="TLP41103.1"/>
    </source>
</evidence>
<dbReference type="PANTHER" id="PTHR21666">
    <property type="entry name" value="PEPTIDASE-RELATED"/>
    <property type="match status" value="1"/>
</dbReference>
<dbReference type="CDD" id="cd12797">
    <property type="entry name" value="M23_peptidase"/>
    <property type="match status" value="1"/>
</dbReference>
<gene>
    <name evidence="5" type="ORF">FDK22_03520</name>
</gene>
<dbReference type="OrthoDB" id="9815245at2"/>
<dbReference type="PANTHER" id="PTHR21666:SF289">
    <property type="entry name" value="L-ALA--D-GLU ENDOPEPTIDASE"/>
    <property type="match status" value="1"/>
</dbReference>
<evidence type="ECO:0000256" key="3">
    <source>
        <dbReference type="SAM" id="Phobius"/>
    </source>
</evidence>
<dbReference type="FunFam" id="2.70.70.10:FF:000006">
    <property type="entry name" value="M23 family peptidase"/>
    <property type="match status" value="1"/>
</dbReference>
<comment type="caution">
    <text evidence="5">The sequence shown here is derived from an EMBL/GenBank/DDBJ whole genome shotgun (WGS) entry which is preliminary data.</text>
</comment>
<keyword evidence="6" id="KW-1185">Reference proteome</keyword>
<accession>A0A5R8Y608</accession>
<dbReference type="InterPro" id="IPR016047">
    <property type="entry name" value="M23ase_b-sheet_dom"/>
</dbReference>
<protein>
    <submittedName>
        <fullName evidence="5">M23 family metallopeptidase</fullName>
    </submittedName>
</protein>
<dbReference type="InterPro" id="IPR011055">
    <property type="entry name" value="Dup_hybrid_motif"/>
</dbReference>
<organism evidence="5 6">
    <name type="scientific">Arcobacter arenosus</name>
    <dbReference type="NCBI Taxonomy" id="2576037"/>
    <lineage>
        <taxon>Bacteria</taxon>
        <taxon>Pseudomonadati</taxon>
        <taxon>Campylobacterota</taxon>
        <taxon>Epsilonproteobacteria</taxon>
        <taxon>Campylobacterales</taxon>
        <taxon>Arcobacteraceae</taxon>
        <taxon>Arcobacter</taxon>
    </lineage>
</organism>
<feature type="transmembrane region" description="Helical" evidence="3">
    <location>
        <begin position="27"/>
        <end position="46"/>
    </location>
</feature>
<keyword evidence="3" id="KW-1133">Transmembrane helix</keyword>
<evidence type="ECO:0000313" key="6">
    <source>
        <dbReference type="Proteomes" id="UP000308901"/>
    </source>
</evidence>
<dbReference type="InterPro" id="IPR050570">
    <property type="entry name" value="Cell_wall_metabolism_enzyme"/>
</dbReference>
<keyword evidence="3" id="KW-0812">Transmembrane</keyword>
<evidence type="ECO:0000256" key="2">
    <source>
        <dbReference type="SAM" id="Coils"/>
    </source>
</evidence>